<dbReference type="AlphaFoldDB" id="A0A427Y756"/>
<feature type="transmembrane region" description="Helical" evidence="4">
    <location>
        <begin position="814"/>
        <end position="834"/>
    </location>
</feature>
<gene>
    <name evidence="6" type="ORF">EHS25_003406</name>
</gene>
<dbReference type="InterPro" id="IPR050375">
    <property type="entry name" value="MFS_TsgA-like"/>
</dbReference>
<evidence type="ECO:0000256" key="3">
    <source>
        <dbReference type="SAM" id="MobiDB-lite"/>
    </source>
</evidence>
<feature type="region of interest" description="Disordered" evidence="3">
    <location>
        <begin position="292"/>
        <end position="378"/>
    </location>
</feature>
<feature type="compositionally biased region" description="Polar residues" evidence="3">
    <location>
        <begin position="352"/>
        <end position="364"/>
    </location>
</feature>
<feature type="transmembrane region" description="Helical" evidence="4">
    <location>
        <begin position="201"/>
        <end position="223"/>
    </location>
</feature>
<dbReference type="OrthoDB" id="546893at2759"/>
<feature type="transmembrane region" description="Helical" evidence="4">
    <location>
        <begin position="507"/>
        <end position="528"/>
    </location>
</feature>
<dbReference type="InterPro" id="IPR036259">
    <property type="entry name" value="MFS_trans_sf"/>
</dbReference>
<keyword evidence="4" id="KW-0472">Membrane</keyword>
<evidence type="ECO:0000313" key="6">
    <source>
        <dbReference type="EMBL" id="RSH86919.1"/>
    </source>
</evidence>
<feature type="transmembrane region" description="Helical" evidence="4">
    <location>
        <begin position="564"/>
        <end position="586"/>
    </location>
</feature>
<accession>A0A427Y756</accession>
<keyword evidence="7" id="KW-1185">Reference proteome</keyword>
<feature type="domain" description="Rhodopsin" evidence="5">
    <location>
        <begin position="29"/>
        <end position="279"/>
    </location>
</feature>
<dbReference type="Proteomes" id="UP000279259">
    <property type="component" value="Unassembled WGS sequence"/>
</dbReference>
<comment type="caution">
    <text evidence="6">The sequence shown here is derived from an EMBL/GenBank/DDBJ whole genome shotgun (WGS) entry which is preliminary data.</text>
</comment>
<feature type="transmembrane region" description="Helical" evidence="4">
    <location>
        <begin position="535"/>
        <end position="552"/>
    </location>
</feature>
<comment type="subcellular location">
    <subcellularLocation>
        <location evidence="1">Cell inner membrane</location>
        <topology evidence="1">Multi-pass membrane protein</topology>
    </subcellularLocation>
</comment>
<feature type="transmembrane region" description="Helical" evidence="4">
    <location>
        <begin position="758"/>
        <end position="777"/>
    </location>
</feature>
<dbReference type="STRING" id="1890683.A0A427Y756"/>
<dbReference type="GO" id="GO:0005886">
    <property type="term" value="C:plasma membrane"/>
    <property type="evidence" value="ECO:0007669"/>
    <property type="project" value="UniProtKB-SubCell"/>
</dbReference>
<reference evidence="6 7" key="1">
    <citation type="submission" date="2018-11" db="EMBL/GenBank/DDBJ databases">
        <title>Genome sequence of Saitozyma podzolica DSM 27192.</title>
        <authorList>
            <person name="Aliyu H."/>
            <person name="Gorte O."/>
            <person name="Ochsenreither K."/>
        </authorList>
    </citation>
    <scope>NUCLEOTIDE SEQUENCE [LARGE SCALE GENOMIC DNA]</scope>
    <source>
        <strain evidence="6 7">DSM 27192</strain>
    </source>
</reference>
<feature type="compositionally biased region" description="Polar residues" evidence="3">
    <location>
        <begin position="331"/>
        <end position="342"/>
    </location>
</feature>
<dbReference type="SUPFAM" id="SSF103473">
    <property type="entry name" value="MFS general substrate transporter"/>
    <property type="match status" value="1"/>
</dbReference>
<feature type="transmembrane region" description="Helical" evidence="4">
    <location>
        <begin position="598"/>
        <end position="616"/>
    </location>
</feature>
<keyword evidence="4" id="KW-1133">Transmembrane helix</keyword>
<feature type="transmembrane region" description="Helical" evidence="4">
    <location>
        <begin position="165"/>
        <end position="189"/>
    </location>
</feature>
<evidence type="ECO:0000313" key="7">
    <source>
        <dbReference type="Proteomes" id="UP000279259"/>
    </source>
</evidence>
<evidence type="ECO:0000256" key="4">
    <source>
        <dbReference type="SAM" id="Phobius"/>
    </source>
</evidence>
<evidence type="ECO:0000256" key="2">
    <source>
        <dbReference type="ARBA" id="ARBA00022475"/>
    </source>
</evidence>
<feature type="transmembrane region" description="Helical" evidence="4">
    <location>
        <begin position="12"/>
        <end position="33"/>
    </location>
</feature>
<feature type="transmembrane region" description="Helical" evidence="4">
    <location>
        <begin position="472"/>
        <end position="495"/>
    </location>
</feature>
<feature type="transmembrane region" description="Helical" evidence="4">
    <location>
        <begin position="45"/>
        <end position="69"/>
    </location>
</feature>
<feature type="transmembrane region" description="Helical" evidence="4">
    <location>
        <begin position="783"/>
        <end position="802"/>
    </location>
</feature>
<feature type="transmembrane region" description="Helical" evidence="4">
    <location>
        <begin position="692"/>
        <end position="711"/>
    </location>
</feature>
<feature type="transmembrane region" description="Helical" evidence="4">
    <location>
        <begin position="89"/>
        <end position="111"/>
    </location>
</feature>
<feature type="region of interest" description="Disordered" evidence="3">
    <location>
        <begin position="414"/>
        <end position="438"/>
    </location>
</feature>
<keyword evidence="2" id="KW-1003">Cell membrane</keyword>
<evidence type="ECO:0000256" key="1">
    <source>
        <dbReference type="ARBA" id="ARBA00004429"/>
    </source>
</evidence>
<feature type="transmembrane region" description="Helical" evidence="4">
    <location>
        <begin position="123"/>
        <end position="145"/>
    </location>
</feature>
<dbReference type="Gene3D" id="1.20.1250.20">
    <property type="entry name" value="MFS general substrate transporter like domains"/>
    <property type="match status" value="2"/>
</dbReference>
<sequence>MAVILADRGPTVFVVTLAIIIVATVFLVLRLVSKWGVTRKANADDYAVIIGWVFAVGLSVSIMIGTHVGLGAPDSEIKPEWVTPLKQCVYAFTVLYNPAIMATKTAILILYYRFFSAYLFLRYASLFLMAIVNIAGVVLTFLYIFQCRPVEAAFSTTEGTCIDIIAVYLSSTPINILTDLAILLLPLPVLTSLRMQFREKVILVATFIVGGFVTIVDIVRIVYLQDALREELLLDPLASITSRPPDFTYYASFSLMWSAVEVSVGIMCCCVLVLKPLVMRVMPRLLYEPRGSIDRHRPSNGTPESLFRSDGSKNPRLRSRSDDSSHLDNISPPQWISQSPTIPTAELRPTESRISPLSPRQPNGSVLPERSAIVEGDDAGEDETLGFLEMLENDPGPRVSIPSDTFSPLLHISTRRRSTMQHSADGSERRNTLQTQTDDSQAPTQTFFDFVQVKSRVPLTQLSAKEAWWPTLFVSTLFFLWGFAAGLIGSLSAQLQSLLGYPPSRTITIHAAISAYFFGPLLVGYWVLKLYGFKATFMTGLVIFATGAMSFWPTSVLRSYAGYFISNFIVFLGLSCLEVAADPYIALAGPGELSEARLNFAQGFYGIAYVVSPIIADAALFSGPGAGQADLFRVQWYYLAVALFAVCLTIVFYYVPLSEAGDDDLDSMALQRFYNASLDPGVKAFGIRARYLVLWSGVWAMWTYVGIQGIIDYFWTDIIAGINVHIGFDSLSVARAIFTFGRLVAAGLCFFGIPPRIVIGVCIVGAFVTALLALVLPSGNGPLAMLLLYHFFEGPVFPTLFAMIMRGQGRHTKFAATATVMTIGVGTIWPTVVYGLERLHPTDARAALLIITILFGVLMIWPTMISSRKVLRRWVDPKWSKPKITAAPTPTPTHGAGRDARNTPALSLRLESVPEG</sequence>
<dbReference type="PANTHER" id="PTHR43702:SF13">
    <property type="entry name" value="MONOSACCHARIDE TRANSPORTER, PUTATIVE (AFU_ORTHOLOGUE AFUA_4G06630)-RELATED"/>
    <property type="match status" value="1"/>
</dbReference>
<dbReference type="InterPro" id="IPR049326">
    <property type="entry name" value="Rhodopsin_dom_fungi"/>
</dbReference>
<feature type="region of interest" description="Disordered" evidence="3">
    <location>
        <begin position="882"/>
        <end position="905"/>
    </location>
</feature>
<organism evidence="6 7">
    <name type="scientific">Saitozyma podzolica</name>
    <dbReference type="NCBI Taxonomy" id="1890683"/>
    <lineage>
        <taxon>Eukaryota</taxon>
        <taxon>Fungi</taxon>
        <taxon>Dikarya</taxon>
        <taxon>Basidiomycota</taxon>
        <taxon>Agaricomycotina</taxon>
        <taxon>Tremellomycetes</taxon>
        <taxon>Tremellales</taxon>
        <taxon>Trimorphomycetaceae</taxon>
        <taxon>Saitozyma</taxon>
    </lineage>
</organism>
<feature type="transmembrane region" description="Helical" evidence="4">
    <location>
        <begin position="636"/>
        <end position="655"/>
    </location>
</feature>
<dbReference type="PANTHER" id="PTHR43702">
    <property type="entry name" value="L-FUCOSE-PROTON SYMPORTER"/>
    <property type="match status" value="1"/>
</dbReference>
<keyword evidence="4" id="KW-0812">Transmembrane</keyword>
<feature type="transmembrane region" description="Helical" evidence="4">
    <location>
        <begin position="731"/>
        <end position="751"/>
    </location>
</feature>
<dbReference type="EMBL" id="RSCD01000018">
    <property type="protein sequence ID" value="RSH86919.1"/>
    <property type="molecule type" value="Genomic_DNA"/>
</dbReference>
<feature type="transmembrane region" description="Helical" evidence="4">
    <location>
        <begin position="249"/>
        <end position="274"/>
    </location>
</feature>
<protein>
    <recommendedName>
        <fullName evidence="5">Rhodopsin domain-containing protein</fullName>
    </recommendedName>
</protein>
<proteinExistence type="predicted"/>
<name>A0A427Y756_9TREE</name>
<feature type="transmembrane region" description="Helical" evidence="4">
    <location>
        <begin position="846"/>
        <end position="865"/>
    </location>
</feature>
<evidence type="ECO:0000259" key="5">
    <source>
        <dbReference type="Pfam" id="PF20684"/>
    </source>
</evidence>
<dbReference type="Pfam" id="PF20684">
    <property type="entry name" value="Fung_rhodopsin"/>
    <property type="match status" value="1"/>
</dbReference>